<reference evidence="2 3" key="1">
    <citation type="submission" date="2019-03" db="EMBL/GenBank/DDBJ databases">
        <title>Flavobacterium AR-3-4 sp. nov. isolated from arctic soil.</title>
        <authorList>
            <person name="Chaudhary D.K."/>
        </authorList>
    </citation>
    <scope>NUCLEOTIDE SEQUENCE [LARGE SCALE GENOMIC DNA]</scope>
    <source>
        <strain evidence="2 3">AR-3-4</strain>
    </source>
</reference>
<dbReference type="RefSeq" id="WP_132001789.1">
    <property type="nucleotide sequence ID" value="NZ_SMFK01000002.1"/>
</dbReference>
<evidence type="ECO:0000313" key="3">
    <source>
        <dbReference type="Proteomes" id="UP000295479"/>
    </source>
</evidence>
<dbReference type="AlphaFoldDB" id="A0A4R5CLJ2"/>
<evidence type="ECO:0000313" key="2">
    <source>
        <dbReference type="EMBL" id="TDD98342.1"/>
    </source>
</evidence>
<keyword evidence="3" id="KW-1185">Reference proteome</keyword>
<accession>A0A4R5CLJ2</accession>
<keyword evidence="1" id="KW-0732">Signal</keyword>
<name>A0A4R5CLJ2_9FLAO</name>
<feature type="signal peptide" evidence="1">
    <location>
        <begin position="1"/>
        <end position="32"/>
    </location>
</feature>
<proteinExistence type="predicted"/>
<comment type="caution">
    <text evidence="2">The sequence shown here is derived from an EMBL/GenBank/DDBJ whole genome shotgun (WGS) entry which is preliminary data.</text>
</comment>
<sequence length="127" mass="14177">MNQLTKRNRNTKINTFFMMIVFMLLLNSSIFAQVASENNSGSVATIEKSEIVNSNIEMNAMKQQPTSGDSNMNFILWFMGSKQSPNSSVMPRGTSAKQQFITSGTEPNRLLIKAFLKKAVNFESSIV</sequence>
<feature type="chain" id="PRO_5020237613" evidence="1">
    <location>
        <begin position="33"/>
        <end position="127"/>
    </location>
</feature>
<dbReference type="Proteomes" id="UP000295479">
    <property type="component" value="Unassembled WGS sequence"/>
</dbReference>
<organism evidence="2 3">
    <name type="scientific">Flavobacterium cellulosilyticum</name>
    <dbReference type="NCBI Taxonomy" id="2541731"/>
    <lineage>
        <taxon>Bacteria</taxon>
        <taxon>Pseudomonadati</taxon>
        <taxon>Bacteroidota</taxon>
        <taxon>Flavobacteriia</taxon>
        <taxon>Flavobacteriales</taxon>
        <taxon>Flavobacteriaceae</taxon>
        <taxon>Flavobacterium</taxon>
    </lineage>
</organism>
<dbReference type="EMBL" id="SMFK01000002">
    <property type="protein sequence ID" value="TDD98342.1"/>
    <property type="molecule type" value="Genomic_DNA"/>
</dbReference>
<gene>
    <name evidence="2" type="ORF">E0F76_04160</name>
</gene>
<protein>
    <submittedName>
        <fullName evidence="2">Uncharacterized protein</fullName>
    </submittedName>
</protein>
<dbReference type="OrthoDB" id="1376385at2"/>
<evidence type="ECO:0000256" key="1">
    <source>
        <dbReference type="SAM" id="SignalP"/>
    </source>
</evidence>